<evidence type="ECO:0000256" key="1">
    <source>
        <dbReference type="SAM" id="Phobius"/>
    </source>
</evidence>
<protein>
    <submittedName>
        <fullName evidence="2">Uncharacterized protein</fullName>
    </submittedName>
</protein>
<feature type="transmembrane region" description="Helical" evidence="1">
    <location>
        <begin position="128"/>
        <end position="149"/>
    </location>
</feature>
<sequence>MVMPPNNPPFSILSIIKHSFHDVGIMLSQFRHSFEANNPLTLPISRSTPQATANSITRIRCCSAAGSWGASPICNYINSFEIEMQSHHQQPRPNSVSLGKTIMSLTFQAVFALAPSSSTEQADHHHTLLPWSAASMVMAFAASFCGIFLHTSHPRIASIIGNTVSVIAALGFFIMSSIFLPGNFAWVTWLACGLSLLAFFLSLV</sequence>
<gene>
    <name evidence="2" type="ORF">GOBAR_AA27906</name>
</gene>
<accession>A0A2P5WNU6</accession>
<evidence type="ECO:0000313" key="3">
    <source>
        <dbReference type="Proteomes" id="UP000239757"/>
    </source>
</evidence>
<dbReference type="Proteomes" id="UP000239757">
    <property type="component" value="Unassembled WGS sequence"/>
</dbReference>
<name>A0A2P5WNU6_GOSBA</name>
<reference evidence="2 3" key="1">
    <citation type="submission" date="2015-01" db="EMBL/GenBank/DDBJ databases">
        <title>Genome of allotetraploid Gossypium barbadense reveals genomic plasticity and fiber elongation in cotton evolution.</title>
        <authorList>
            <person name="Chen X."/>
            <person name="Liu X."/>
            <person name="Zhao B."/>
            <person name="Zheng H."/>
            <person name="Hu Y."/>
            <person name="Lu G."/>
            <person name="Yang C."/>
            <person name="Chen J."/>
            <person name="Shan C."/>
            <person name="Zhang L."/>
            <person name="Zhou Y."/>
            <person name="Wang L."/>
            <person name="Guo W."/>
            <person name="Bai Y."/>
            <person name="Ruan J."/>
            <person name="Shangguan X."/>
            <person name="Mao Y."/>
            <person name="Jiang J."/>
            <person name="Zhu Y."/>
            <person name="Lei J."/>
            <person name="Kang H."/>
            <person name="Chen S."/>
            <person name="He X."/>
            <person name="Wang R."/>
            <person name="Wang Y."/>
            <person name="Chen J."/>
            <person name="Wang L."/>
            <person name="Yu S."/>
            <person name="Wang B."/>
            <person name="Wei J."/>
            <person name="Song S."/>
            <person name="Lu X."/>
            <person name="Gao Z."/>
            <person name="Gu W."/>
            <person name="Deng X."/>
            <person name="Ma D."/>
            <person name="Wang S."/>
            <person name="Liang W."/>
            <person name="Fang L."/>
            <person name="Cai C."/>
            <person name="Zhu X."/>
            <person name="Zhou B."/>
            <person name="Zhang Y."/>
            <person name="Chen Z."/>
            <person name="Xu S."/>
            <person name="Zhu R."/>
            <person name="Wang S."/>
            <person name="Zhang T."/>
            <person name="Zhao G."/>
        </authorList>
    </citation>
    <scope>NUCLEOTIDE SEQUENCE [LARGE SCALE GENOMIC DNA]</scope>
    <source>
        <strain evidence="3">cv. Xinhai21</strain>
        <tissue evidence="2">Leaf</tissue>
    </source>
</reference>
<organism evidence="2 3">
    <name type="scientific">Gossypium barbadense</name>
    <name type="common">Sea Island cotton</name>
    <name type="synonym">Hibiscus barbadensis</name>
    <dbReference type="NCBI Taxonomy" id="3634"/>
    <lineage>
        <taxon>Eukaryota</taxon>
        <taxon>Viridiplantae</taxon>
        <taxon>Streptophyta</taxon>
        <taxon>Embryophyta</taxon>
        <taxon>Tracheophyta</taxon>
        <taxon>Spermatophyta</taxon>
        <taxon>Magnoliopsida</taxon>
        <taxon>eudicotyledons</taxon>
        <taxon>Gunneridae</taxon>
        <taxon>Pentapetalae</taxon>
        <taxon>rosids</taxon>
        <taxon>malvids</taxon>
        <taxon>Malvales</taxon>
        <taxon>Malvaceae</taxon>
        <taxon>Malvoideae</taxon>
        <taxon>Gossypium</taxon>
    </lineage>
</organism>
<dbReference type="EMBL" id="KZ666964">
    <property type="protein sequence ID" value="PPR92765.1"/>
    <property type="molecule type" value="Genomic_DNA"/>
</dbReference>
<proteinExistence type="predicted"/>
<feature type="transmembrane region" description="Helical" evidence="1">
    <location>
        <begin position="156"/>
        <end position="180"/>
    </location>
</feature>
<dbReference type="OrthoDB" id="958739at2759"/>
<keyword evidence="1" id="KW-0812">Transmembrane</keyword>
<keyword evidence="1" id="KW-1133">Transmembrane helix</keyword>
<keyword evidence="1" id="KW-0472">Membrane</keyword>
<feature type="transmembrane region" description="Helical" evidence="1">
    <location>
        <begin position="186"/>
        <end position="203"/>
    </location>
</feature>
<evidence type="ECO:0000313" key="2">
    <source>
        <dbReference type="EMBL" id="PPR92765.1"/>
    </source>
</evidence>
<dbReference type="AlphaFoldDB" id="A0A2P5WNU6"/>